<feature type="signal peptide" evidence="1">
    <location>
        <begin position="1"/>
        <end position="24"/>
    </location>
</feature>
<dbReference type="Gene3D" id="1.25.40.10">
    <property type="entry name" value="Tetratricopeptide repeat domain"/>
    <property type="match status" value="1"/>
</dbReference>
<keyword evidence="3" id="KW-1185">Reference proteome</keyword>
<name>A0A7M3SXL8_9FLAO</name>
<protein>
    <recommendedName>
        <fullName evidence="4">Tetratricopeptide repeat protein</fullName>
    </recommendedName>
</protein>
<proteinExistence type="predicted"/>
<evidence type="ECO:0000256" key="1">
    <source>
        <dbReference type="SAM" id="SignalP"/>
    </source>
</evidence>
<accession>A0A7M3SXL8</accession>
<evidence type="ECO:0000313" key="2">
    <source>
        <dbReference type="EMBL" id="MUP41349.1"/>
    </source>
</evidence>
<dbReference type="OrthoDB" id="1411613at2"/>
<evidence type="ECO:0008006" key="4">
    <source>
        <dbReference type="Google" id="ProtNLM"/>
    </source>
</evidence>
<keyword evidence="1" id="KW-0732">Signal</keyword>
<dbReference type="Proteomes" id="UP000460416">
    <property type="component" value="Unassembled WGS sequence"/>
</dbReference>
<feature type="chain" id="PRO_5029697615" description="Tetratricopeptide repeat protein" evidence="1">
    <location>
        <begin position="25"/>
        <end position="301"/>
    </location>
</feature>
<sequence>MGAITKIKWSISLMLIFFTASLFAQTVNRSMEDELYETYKDKGAKEVLKQYEKNNPNKEYEGMAEPLNVLAYRLMQEEEDLKAAEMLLQAQIEEYPNEANPYDSYSDVLLEMGKKEEAKKYIEKSMKLASEKDTEENQLVMEAGKAKMAILENKDKQLNFLVGNWDNETRTYQNGKEMNSSKSTNKVSFDPSGSIMIVDHDGPDKDPCCKRVMVYDPTEDEFDIAYMRRNQTQGIYNSKMKVKEVEPGHYEMMETYTNNDNEEVKVKHDLKKNADEVEWIVYNANGDDWQKVRTMNLKKRN</sequence>
<dbReference type="RefSeq" id="WP_156273537.1">
    <property type="nucleotide sequence ID" value="NZ_BAABGI010000002.1"/>
</dbReference>
<gene>
    <name evidence="2" type="ORF">FLP08_02045</name>
</gene>
<dbReference type="InterPro" id="IPR011990">
    <property type="entry name" value="TPR-like_helical_dom_sf"/>
</dbReference>
<evidence type="ECO:0000313" key="3">
    <source>
        <dbReference type="Proteomes" id="UP000460416"/>
    </source>
</evidence>
<comment type="caution">
    <text evidence="2">The sequence shown here is derived from an EMBL/GenBank/DDBJ whole genome shotgun (WGS) entry which is preliminary data.</text>
</comment>
<organism evidence="2 3">
    <name type="scientific">Christiangramia aestuarii</name>
    <dbReference type="NCBI Taxonomy" id="1028746"/>
    <lineage>
        <taxon>Bacteria</taxon>
        <taxon>Pseudomonadati</taxon>
        <taxon>Bacteroidota</taxon>
        <taxon>Flavobacteriia</taxon>
        <taxon>Flavobacteriales</taxon>
        <taxon>Flavobacteriaceae</taxon>
        <taxon>Christiangramia</taxon>
    </lineage>
</organism>
<dbReference type="EMBL" id="VJVW01000001">
    <property type="protein sequence ID" value="MUP41349.1"/>
    <property type="molecule type" value="Genomic_DNA"/>
</dbReference>
<reference evidence="2 3" key="1">
    <citation type="submission" date="2019-07" db="EMBL/GenBank/DDBJ databases">
        <title>Gramella aestuarii sp. nov., isolated from a tidal flat, and emended description of Gramella echinicola.</title>
        <authorList>
            <person name="Liu L."/>
        </authorList>
    </citation>
    <scope>NUCLEOTIDE SEQUENCE [LARGE SCALE GENOMIC DNA]</scope>
    <source>
        <strain evidence="2 3">BS12</strain>
    </source>
</reference>
<dbReference type="SUPFAM" id="SSF48452">
    <property type="entry name" value="TPR-like"/>
    <property type="match status" value="1"/>
</dbReference>
<dbReference type="AlphaFoldDB" id="A0A7M3SXL8"/>